<protein>
    <submittedName>
        <fullName evidence="2">PIN domain protein</fullName>
    </submittedName>
</protein>
<keyword evidence="3" id="KW-1185">Reference proteome</keyword>
<feature type="domain" description="PIN" evidence="1">
    <location>
        <begin position="3"/>
        <end position="114"/>
    </location>
</feature>
<proteinExistence type="predicted"/>
<dbReference type="AlphaFoldDB" id="A0A401IDE6"/>
<dbReference type="Proteomes" id="UP000287247">
    <property type="component" value="Unassembled WGS sequence"/>
</dbReference>
<dbReference type="Gene3D" id="3.40.50.1010">
    <property type="entry name" value="5'-nuclease"/>
    <property type="match status" value="1"/>
</dbReference>
<gene>
    <name evidence="2" type="ORF">AsFPU1_0665</name>
</gene>
<dbReference type="SUPFAM" id="SSF88723">
    <property type="entry name" value="PIN domain-like"/>
    <property type="match status" value="1"/>
</dbReference>
<evidence type="ECO:0000313" key="2">
    <source>
        <dbReference type="EMBL" id="GBF79272.1"/>
    </source>
</evidence>
<organism evidence="2 3">
    <name type="scientific">Aphanothece sacrum FPU1</name>
    <dbReference type="NCBI Taxonomy" id="1920663"/>
    <lineage>
        <taxon>Bacteria</taxon>
        <taxon>Bacillati</taxon>
        <taxon>Cyanobacteriota</taxon>
        <taxon>Cyanophyceae</taxon>
        <taxon>Oscillatoriophycideae</taxon>
        <taxon>Chroococcales</taxon>
        <taxon>Aphanothecaceae</taxon>
        <taxon>Aphanothece</taxon>
    </lineage>
</organism>
<dbReference type="InterPro" id="IPR002716">
    <property type="entry name" value="PIN_dom"/>
</dbReference>
<dbReference type="InterPro" id="IPR029060">
    <property type="entry name" value="PIN-like_dom_sf"/>
</dbReference>
<dbReference type="RefSeq" id="WP_124977795.1">
    <property type="nucleotide sequence ID" value="NZ_BDQK01000001.1"/>
</dbReference>
<comment type="caution">
    <text evidence="2">The sequence shown here is derived from an EMBL/GenBank/DDBJ whole genome shotgun (WGS) entry which is preliminary data.</text>
</comment>
<dbReference type="OrthoDB" id="9787727at2"/>
<evidence type="ECO:0000259" key="1">
    <source>
        <dbReference type="Pfam" id="PF13470"/>
    </source>
</evidence>
<dbReference type="Pfam" id="PF13470">
    <property type="entry name" value="PIN_3"/>
    <property type="match status" value="1"/>
</dbReference>
<dbReference type="EMBL" id="BDQK01000001">
    <property type="protein sequence ID" value="GBF79272.1"/>
    <property type="molecule type" value="Genomic_DNA"/>
</dbReference>
<evidence type="ECO:0000313" key="3">
    <source>
        <dbReference type="Proteomes" id="UP000287247"/>
    </source>
</evidence>
<reference evidence="3" key="1">
    <citation type="submission" date="2017-05" db="EMBL/GenBank/DDBJ databases">
        <title>Physiological properties and genetic analysis related to exopolysaccharide production of fresh-water unicellular cyanobacterium Aphanothece sacrum, Suizenji Nori, that has been cultured as a food source in Japan.</title>
        <authorList>
            <person name="Kanesaki Y."/>
            <person name="Yoshikawa S."/>
            <person name="Ohki K."/>
        </authorList>
    </citation>
    <scope>NUCLEOTIDE SEQUENCE [LARGE SCALE GENOMIC DNA]</scope>
    <source>
        <strain evidence="3">FPU1</strain>
    </source>
</reference>
<sequence length="137" mass="15453">MNVLIDTNVIIDIALERQPHFVDSDRVLSLAEQNQIKGYISASTFGDLYYIINRNKGRIVTLDFISKVCQCCQVATVDAMVIDMALNANFNDFEDGIQYSCAMVNQIEIIVTRNPQDFPVTTSLILTPSQLIEQYLL</sequence>
<name>A0A401IDE6_APHSA</name>
<accession>A0A401IDE6</accession>